<dbReference type="Pfam" id="PF00370">
    <property type="entry name" value="FGGY_N"/>
    <property type="match status" value="1"/>
</dbReference>
<evidence type="ECO:0000256" key="3">
    <source>
        <dbReference type="ARBA" id="ARBA00022777"/>
    </source>
</evidence>
<dbReference type="RefSeq" id="WP_118019019.1">
    <property type="nucleotide sequence ID" value="NZ_CAUFHZ010000003.1"/>
</dbReference>
<evidence type="ECO:0000313" key="6">
    <source>
        <dbReference type="Proteomes" id="UP000284543"/>
    </source>
</evidence>
<dbReference type="Proteomes" id="UP000284543">
    <property type="component" value="Unassembled WGS sequence"/>
</dbReference>
<evidence type="ECO:0000259" key="4">
    <source>
        <dbReference type="Pfam" id="PF00370"/>
    </source>
</evidence>
<dbReference type="GO" id="GO:0005975">
    <property type="term" value="P:carbohydrate metabolic process"/>
    <property type="evidence" value="ECO:0007669"/>
    <property type="project" value="InterPro"/>
</dbReference>
<dbReference type="Gene3D" id="3.30.420.40">
    <property type="match status" value="2"/>
</dbReference>
<dbReference type="InterPro" id="IPR000577">
    <property type="entry name" value="Carb_kinase_FGGY"/>
</dbReference>
<sequence>MYTLSADFGTSSVKTAVIDEHRTILKASRRSYQYRILEENQVELSMETVEAAFYETVRELKEFLPYVSLISFDTFAPSLVMMEKDGKPLYPIVTHLDRRSREYTKKIIDIFGKDKYRNITGTLPYAGGVTLTSLLWFFHYRPELTKKIYKIGHLSTYLFKRLTGQWAMDEVNASITGMYDTVHNSGWSQEICEKSGVPMSILPPVKEAGNTFELVLPEMAEKLGVGRNTMVNLGTQDVASALAGAGADKKGQILCISGSSEMIAILTDKPVTNDKYYLRNSGIKGLWQVFSITTGGFAIDWFREQFYTDMSKEEFYSSFLPDLLEKRFDAGGVTFHPYLTGDRQSLKRKRGSFGGLSLDTKRDHMLCALVVGIQSQAMQTLRLCGDIIPNKQKMTATGNLAENEAYINIKSRLFGGAAIEVIDNCPLIGNVRRML</sequence>
<organism evidence="5 6">
    <name type="scientific">Enterocloster bolteae</name>
    <dbReference type="NCBI Taxonomy" id="208479"/>
    <lineage>
        <taxon>Bacteria</taxon>
        <taxon>Bacillati</taxon>
        <taxon>Bacillota</taxon>
        <taxon>Clostridia</taxon>
        <taxon>Lachnospirales</taxon>
        <taxon>Lachnospiraceae</taxon>
        <taxon>Enterocloster</taxon>
    </lineage>
</organism>
<comment type="caution">
    <text evidence="5">The sequence shown here is derived from an EMBL/GenBank/DDBJ whole genome shotgun (WGS) entry which is preliminary data.</text>
</comment>
<keyword evidence="2" id="KW-0808">Transferase</keyword>
<dbReference type="InterPro" id="IPR043129">
    <property type="entry name" value="ATPase_NBD"/>
</dbReference>
<comment type="similarity">
    <text evidence="1">Belongs to the FGGY kinase family.</text>
</comment>
<dbReference type="InterPro" id="IPR050406">
    <property type="entry name" value="FGGY_Carb_Kinase"/>
</dbReference>
<gene>
    <name evidence="5" type="ORF">DWW02_17200</name>
</gene>
<dbReference type="CDD" id="cd00366">
    <property type="entry name" value="ASKHA_NBD_FGGY"/>
    <property type="match status" value="1"/>
</dbReference>
<proteinExistence type="inferred from homology"/>
<feature type="domain" description="Carbohydrate kinase FGGY N-terminal" evidence="4">
    <location>
        <begin position="2"/>
        <end position="244"/>
    </location>
</feature>
<name>A0A412Z364_9FIRM</name>
<dbReference type="SUPFAM" id="SSF53067">
    <property type="entry name" value="Actin-like ATPase domain"/>
    <property type="match status" value="2"/>
</dbReference>
<dbReference type="InterPro" id="IPR018484">
    <property type="entry name" value="FGGY_N"/>
</dbReference>
<evidence type="ECO:0000313" key="5">
    <source>
        <dbReference type="EMBL" id="RGV74400.1"/>
    </source>
</evidence>
<dbReference type="PANTHER" id="PTHR43095:SF5">
    <property type="entry name" value="XYLULOSE KINASE"/>
    <property type="match status" value="1"/>
</dbReference>
<evidence type="ECO:0000256" key="2">
    <source>
        <dbReference type="ARBA" id="ARBA00022679"/>
    </source>
</evidence>
<keyword evidence="3 5" id="KW-0418">Kinase</keyword>
<dbReference type="PIRSF" id="PIRSF000538">
    <property type="entry name" value="GlpK"/>
    <property type="match status" value="1"/>
</dbReference>
<reference evidence="5 6" key="1">
    <citation type="submission" date="2018-08" db="EMBL/GenBank/DDBJ databases">
        <title>A genome reference for cultivated species of the human gut microbiota.</title>
        <authorList>
            <person name="Zou Y."/>
            <person name="Xue W."/>
            <person name="Luo G."/>
        </authorList>
    </citation>
    <scope>NUCLEOTIDE SEQUENCE [LARGE SCALE GENOMIC DNA]</scope>
    <source>
        <strain evidence="5 6">AF14-18</strain>
    </source>
</reference>
<dbReference type="AlphaFoldDB" id="A0A412Z364"/>
<accession>A0A412Z364</accession>
<protein>
    <submittedName>
        <fullName evidence="5">Sugar kinase</fullName>
    </submittedName>
</protein>
<dbReference type="EMBL" id="QRZM01000007">
    <property type="protein sequence ID" value="RGV74400.1"/>
    <property type="molecule type" value="Genomic_DNA"/>
</dbReference>
<evidence type="ECO:0000256" key="1">
    <source>
        <dbReference type="ARBA" id="ARBA00009156"/>
    </source>
</evidence>
<dbReference type="GO" id="GO:0016301">
    <property type="term" value="F:kinase activity"/>
    <property type="evidence" value="ECO:0007669"/>
    <property type="project" value="UniProtKB-KW"/>
</dbReference>
<dbReference type="PANTHER" id="PTHR43095">
    <property type="entry name" value="SUGAR KINASE"/>
    <property type="match status" value="1"/>
</dbReference>